<organism evidence="1 2">
    <name type="scientific">Elysia chlorotica</name>
    <name type="common">Eastern emerald elysia</name>
    <name type="synonym">Sea slug</name>
    <dbReference type="NCBI Taxonomy" id="188477"/>
    <lineage>
        <taxon>Eukaryota</taxon>
        <taxon>Metazoa</taxon>
        <taxon>Spiralia</taxon>
        <taxon>Lophotrochozoa</taxon>
        <taxon>Mollusca</taxon>
        <taxon>Gastropoda</taxon>
        <taxon>Heterobranchia</taxon>
        <taxon>Euthyneura</taxon>
        <taxon>Panpulmonata</taxon>
        <taxon>Sacoglossa</taxon>
        <taxon>Placobranchoidea</taxon>
        <taxon>Plakobranchidae</taxon>
        <taxon>Elysia</taxon>
    </lineage>
</organism>
<keyword evidence="2" id="KW-1185">Reference proteome</keyword>
<protein>
    <submittedName>
        <fullName evidence="1">Uncharacterized protein</fullName>
    </submittedName>
</protein>
<proteinExistence type="predicted"/>
<gene>
    <name evidence="1" type="ORF">EGW08_016891</name>
</gene>
<comment type="caution">
    <text evidence="1">The sequence shown here is derived from an EMBL/GenBank/DDBJ whole genome shotgun (WGS) entry which is preliminary data.</text>
</comment>
<dbReference type="AlphaFoldDB" id="A0A433T1D2"/>
<name>A0A433T1D2_ELYCH</name>
<evidence type="ECO:0000313" key="2">
    <source>
        <dbReference type="Proteomes" id="UP000271974"/>
    </source>
</evidence>
<dbReference type="OrthoDB" id="68020at2759"/>
<evidence type="ECO:0000313" key="1">
    <source>
        <dbReference type="EMBL" id="RUS75346.1"/>
    </source>
</evidence>
<sequence length="102" mass="11015">MVRPGQVVSALCRQLNPHVLPALVMDALQILEEIGCVQSVFLPPAPRTDLFSRTSRTGNVAPECKVDSVWAVDVPVDSPLRFASFMEAVQGYCQQSDAGASQ</sequence>
<accession>A0A433T1D2</accession>
<dbReference type="EMBL" id="RQTK01000749">
    <property type="protein sequence ID" value="RUS75346.1"/>
    <property type="molecule type" value="Genomic_DNA"/>
</dbReference>
<reference evidence="1 2" key="1">
    <citation type="submission" date="2019-01" db="EMBL/GenBank/DDBJ databases">
        <title>A draft genome assembly of the solar-powered sea slug Elysia chlorotica.</title>
        <authorList>
            <person name="Cai H."/>
            <person name="Li Q."/>
            <person name="Fang X."/>
            <person name="Li J."/>
            <person name="Curtis N.E."/>
            <person name="Altenburger A."/>
            <person name="Shibata T."/>
            <person name="Feng M."/>
            <person name="Maeda T."/>
            <person name="Schwartz J.A."/>
            <person name="Shigenobu S."/>
            <person name="Lundholm N."/>
            <person name="Nishiyama T."/>
            <person name="Yang H."/>
            <person name="Hasebe M."/>
            <person name="Li S."/>
            <person name="Pierce S.K."/>
            <person name="Wang J."/>
        </authorList>
    </citation>
    <scope>NUCLEOTIDE SEQUENCE [LARGE SCALE GENOMIC DNA]</scope>
    <source>
        <strain evidence="1">EC2010</strain>
        <tissue evidence="1">Whole organism of an adult</tissue>
    </source>
</reference>
<dbReference type="Proteomes" id="UP000271974">
    <property type="component" value="Unassembled WGS sequence"/>
</dbReference>